<organism evidence="2 3">
    <name type="scientific">Riccia sorocarpa</name>
    <dbReference type="NCBI Taxonomy" id="122646"/>
    <lineage>
        <taxon>Eukaryota</taxon>
        <taxon>Viridiplantae</taxon>
        <taxon>Streptophyta</taxon>
        <taxon>Embryophyta</taxon>
        <taxon>Marchantiophyta</taxon>
        <taxon>Marchantiopsida</taxon>
        <taxon>Marchantiidae</taxon>
        <taxon>Marchantiales</taxon>
        <taxon>Ricciaceae</taxon>
        <taxon>Riccia</taxon>
    </lineage>
</organism>
<evidence type="ECO:0000313" key="2">
    <source>
        <dbReference type="EMBL" id="KAL3694605.1"/>
    </source>
</evidence>
<evidence type="ECO:0000313" key="3">
    <source>
        <dbReference type="Proteomes" id="UP001633002"/>
    </source>
</evidence>
<keyword evidence="3" id="KW-1185">Reference proteome</keyword>
<name>A0ABD3HST9_9MARC</name>
<evidence type="ECO:0000259" key="1">
    <source>
        <dbReference type="Pfam" id="PF26133"/>
    </source>
</evidence>
<feature type="domain" description="DUF8039" evidence="1">
    <location>
        <begin position="14"/>
        <end position="76"/>
    </location>
</feature>
<accession>A0ABD3HST9</accession>
<protein>
    <recommendedName>
        <fullName evidence="1">DUF8039 domain-containing protein</fullName>
    </recommendedName>
</protein>
<dbReference type="InterPro" id="IPR058352">
    <property type="entry name" value="DUF8039"/>
</dbReference>
<comment type="caution">
    <text evidence="2">The sequence shown here is derived from an EMBL/GenBank/DDBJ whole genome shotgun (WGS) entry which is preliminary data.</text>
</comment>
<dbReference type="Proteomes" id="UP001633002">
    <property type="component" value="Unassembled WGS sequence"/>
</dbReference>
<dbReference type="EMBL" id="JBJQOH010000003">
    <property type="protein sequence ID" value="KAL3694605.1"/>
    <property type="molecule type" value="Genomic_DNA"/>
</dbReference>
<dbReference type="Pfam" id="PF26133">
    <property type="entry name" value="DUF8039"/>
    <property type="match status" value="1"/>
</dbReference>
<proteinExistence type="predicted"/>
<sequence length="391" mass="43541">MEVGKSIELIRHGMLAAVGTVFSVTASDHCHFVPVGEDRLIVQVQRSIVPNSPLPYPNDGAETVSEAVDGFVLWDKIQCKQVGETDYGKRQEDTEISALPHANNDEENEVEEGVSRYVDAGSNGTEIPTELLLYKDRKFWKGKKVIVLASDHGGMEMAMREIVYPESSVCINGKAVGEKNVGILITTLNSYVSSSLVQAQLPKFTPDQPHLCAWPIRLLKLEGNGWILGDLYSMFADADYGRHGEHVQEGKEKRHHHSTKRNLLSSEEKSLKKLQKKGSVKLTDDSIRDAIANGCSCSHECWKKWSVAEIREERSDIYGVKHDQKLDLLFAKIDASKQRNDGMVLFKDGHFVCKKAFYHFHGIAKSSYYAYKNGSLGGAKQGYHGNTEGSL</sequence>
<dbReference type="AlphaFoldDB" id="A0ABD3HST9"/>
<gene>
    <name evidence="2" type="ORF">R1sor_008256</name>
</gene>
<reference evidence="2 3" key="1">
    <citation type="submission" date="2024-09" db="EMBL/GenBank/DDBJ databases">
        <title>Chromosome-scale assembly of Riccia sorocarpa.</title>
        <authorList>
            <person name="Paukszto L."/>
        </authorList>
    </citation>
    <scope>NUCLEOTIDE SEQUENCE [LARGE SCALE GENOMIC DNA]</scope>
    <source>
        <strain evidence="2">LP-2024</strain>
        <tissue evidence="2">Aerial parts of the thallus</tissue>
    </source>
</reference>